<name>A0A3E1K6Z3_9GAMM</name>
<dbReference type="OrthoDB" id="9768147at2"/>
<dbReference type="InterPro" id="IPR036942">
    <property type="entry name" value="Beta-barrel_TonB_sf"/>
</dbReference>
<organism evidence="8 9">
    <name type="scientific">Wenzhouxiangella sediminis</name>
    <dbReference type="NCBI Taxonomy" id="1792836"/>
    <lineage>
        <taxon>Bacteria</taxon>
        <taxon>Pseudomonadati</taxon>
        <taxon>Pseudomonadota</taxon>
        <taxon>Gammaproteobacteria</taxon>
        <taxon>Chromatiales</taxon>
        <taxon>Wenzhouxiangellaceae</taxon>
        <taxon>Wenzhouxiangella</taxon>
    </lineage>
</organism>
<keyword evidence="8" id="KW-0675">Receptor</keyword>
<comment type="subcellular location">
    <subcellularLocation>
        <location evidence="1">Cell outer membrane</location>
        <topology evidence="1">Multi-pass membrane protein</topology>
    </subcellularLocation>
</comment>
<dbReference type="InterPro" id="IPR008969">
    <property type="entry name" value="CarboxyPept-like_regulatory"/>
</dbReference>
<keyword evidence="5" id="KW-0472">Membrane</keyword>
<evidence type="ECO:0000313" key="8">
    <source>
        <dbReference type="EMBL" id="RFF29782.1"/>
    </source>
</evidence>
<keyword evidence="9" id="KW-1185">Reference proteome</keyword>
<dbReference type="Gene3D" id="2.40.170.20">
    <property type="entry name" value="TonB-dependent receptor, beta-barrel domain"/>
    <property type="match status" value="1"/>
</dbReference>
<dbReference type="Proteomes" id="UP000260351">
    <property type="component" value="Unassembled WGS sequence"/>
</dbReference>
<dbReference type="SUPFAM" id="SSF56935">
    <property type="entry name" value="Porins"/>
    <property type="match status" value="1"/>
</dbReference>
<dbReference type="EMBL" id="QUZK01000042">
    <property type="protein sequence ID" value="RFF29782.1"/>
    <property type="molecule type" value="Genomic_DNA"/>
</dbReference>
<dbReference type="PANTHER" id="PTHR30069">
    <property type="entry name" value="TONB-DEPENDENT OUTER MEMBRANE RECEPTOR"/>
    <property type="match status" value="1"/>
</dbReference>
<keyword evidence="4" id="KW-0812">Transmembrane</keyword>
<dbReference type="InterPro" id="IPR057601">
    <property type="entry name" value="Oar-like_b-barrel"/>
</dbReference>
<dbReference type="GO" id="GO:0009279">
    <property type="term" value="C:cell outer membrane"/>
    <property type="evidence" value="ECO:0007669"/>
    <property type="project" value="UniProtKB-SubCell"/>
</dbReference>
<sequence>MVLGMLALVSLPAADANAQATSADLRGRVIAQDGSAVSGANVLILHVPSGTVSEAVTGETGGFFRGGLRVGGPYQITVTAEGYEAAQEGDIFLEPGSQDPLVFSLGEADRDLGTIQVTGTAISAATELNNGVGSTFSARDIQNQPAADRDVIATMARDPLVQTEEVGIMSVAGVNPRFNAFAIDGSLQQDDFGLSDGTYATTRSPINLDAIESATLVASDYSVTSSGFTGGLVNVVTKSGTNEFDGSLYYAYQDDGMIGTDYDGGEYDPGDFEEKEYGFTLGGPIVKDKLFFFVSYDEYENASPADFSNSDRFNGVDPQFFNAIRQIIQNNYGFDPGGRPQVVNVPQTSERTLAKLDWNINNDHRLSLTYQKSEENDVSVDSTALESAWYDIPLSIEATTAELFSDWTYNFSTNLRVNYTEKVRGQNCRAGSQYGQISLDFFDLDGIAGSPLEGLLTEGGDFIAGCDNFRHANAFDDERLQVFASGEYFMGDHLITFGTEYQQYDLFNAFIPFSNGDFQFDSYDDLVNGTADVFYSNVSSNNAQQGASQWGYDHWALFVQDTWSITPDFELSYGLRYERFDQSDAPEFSQAVYDEYGVDTSNNIDGNDLIMPRIGFFWRPWNRASISGGFGLFAGGDPKVWTSNAFQQATFGAFASDVQNVDITQVPQELLDQVATGTATPIDYIGEDFDTPSDWKASLRFEQAFDFQIGGLDLGDDYRFTAQYLYTEARDGFIWENVAHTNEAALPLGTAPDGRPIYADLEDLGIPNLTRLTNSSGSNSSVLSLSLAKYFDSGVNFNFSYAYQDTEIVSEGTSSRGISNWRSIFAVDKNDPTPRLSPWNIEHSFKLNLGYERAFFGSYATRVDLFGRVFKGDVFSTSYDVDPDNTLFGRAGLGEAPYDNIPLYIPDLNGDPRVVYGSGFNMDEFAEYVRNNGIPTGQIHEPYSSTSNDWNNIWDLRFQQEIPSIPGLDRFVGENRFKVILDIENFLNLLNDDWGRYTNGPFFGQAAVMDADLVSAADVAANGIDGATALTGDQPRQVCQAASDCLYRYNEFDGDPTAFTDRQRSVYEIRLTLRYDF</sequence>
<feature type="domain" description="TonB-dependent transporter Oar-like beta-barrel" evidence="7">
    <location>
        <begin position="344"/>
        <end position="856"/>
    </location>
</feature>
<gene>
    <name evidence="8" type="ORF">DZC52_11535</name>
</gene>
<feature type="domain" description="TonB-dependent transporter Oar-like beta-barrel" evidence="7">
    <location>
        <begin position="236"/>
        <end position="305"/>
    </location>
</feature>
<evidence type="ECO:0000256" key="4">
    <source>
        <dbReference type="ARBA" id="ARBA00022692"/>
    </source>
</evidence>
<proteinExistence type="predicted"/>
<comment type="caution">
    <text evidence="8">The sequence shown here is derived from an EMBL/GenBank/DDBJ whole genome shotgun (WGS) entry which is preliminary data.</text>
</comment>
<dbReference type="Pfam" id="PF25183">
    <property type="entry name" value="OMP_b-brl_4"/>
    <property type="match status" value="2"/>
</dbReference>
<dbReference type="GO" id="GO:0044718">
    <property type="term" value="P:siderophore transmembrane transport"/>
    <property type="evidence" value="ECO:0007669"/>
    <property type="project" value="TreeGrafter"/>
</dbReference>
<dbReference type="Pfam" id="PF13620">
    <property type="entry name" value="CarboxypepD_reg"/>
    <property type="match status" value="1"/>
</dbReference>
<evidence type="ECO:0000256" key="2">
    <source>
        <dbReference type="ARBA" id="ARBA00022448"/>
    </source>
</evidence>
<dbReference type="Gene3D" id="2.60.40.1120">
    <property type="entry name" value="Carboxypeptidase-like, regulatory domain"/>
    <property type="match status" value="1"/>
</dbReference>
<keyword evidence="3" id="KW-1134">Transmembrane beta strand</keyword>
<dbReference type="SUPFAM" id="SSF49464">
    <property type="entry name" value="Carboxypeptidase regulatory domain-like"/>
    <property type="match status" value="1"/>
</dbReference>
<dbReference type="GO" id="GO:0015344">
    <property type="term" value="F:siderophore uptake transmembrane transporter activity"/>
    <property type="evidence" value="ECO:0007669"/>
    <property type="project" value="TreeGrafter"/>
</dbReference>
<evidence type="ECO:0000256" key="6">
    <source>
        <dbReference type="ARBA" id="ARBA00023237"/>
    </source>
</evidence>
<evidence type="ECO:0000256" key="1">
    <source>
        <dbReference type="ARBA" id="ARBA00004571"/>
    </source>
</evidence>
<evidence type="ECO:0000256" key="3">
    <source>
        <dbReference type="ARBA" id="ARBA00022452"/>
    </source>
</evidence>
<reference evidence="8 9" key="1">
    <citation type="submission" date="2018-08" db="EMBL/GenBank/DDBJ databases">
        <title>Wenzhouxiangella salilacus sp. nov., a novel bacterium isolated from a saline lake in Xinjiang Province, China.</title>
        <authorList>
            <person name="Han S."/>
        </authorList>
    </citation>
    <scope>NUCLEOTIDE SEQUENCE [LARGE SCALE GENOMIC DNA]</scope>
    <source>
        <strain evidence="8 9">XDB06</strain>
    </source>
</reference>
<evidence type="ECO:0000256" key="5">
    <source>
        <dbReference type="ARBA" id="ARBA00023136"/>
    </source>
</evidence>
<dbReference type="PANTHER" id="PTHR30069:SF46">
    <property type="entry name" value="OAR PROTEIN"/>
    <property type="match status" value="1"/>
</dbReference>
<keyword evidence="6" id="KW-0998">Cell outer membrane</keyword>
<dbReference type="AlphaFoldDB" id="A0A3E1K6Z3"/>
<evidence type="ECO:0000313" key="9">
    <source>
        <dbReference type="Proteomes" id="UP000260351"/>
    </source>
</evidence>
<dbReference type="InterPro" id="IPR039426">
    <property type="entry name" value="TonB-dep_rcpt-like"/>
</dbReference>
<keyword evidence="2" id="KW-0813">Transport</keyword>
<protein>
    <submittedName>
        <fullName evidence="8">TonB-dependent receptor</fullName>
    </submittedName>
</protein>
<evidence type="ECO:0000259" key="7">
    <source>
        <dbReference type="Pfam" id="PF25183"/>
    </source>
</evidence>
<accession>A0A3E1K6Z3</accession>